<evidence type="ECO:0000313" key="1">
    <source>
        <dbReference type="EMBL" id="CUO46005.1"/>
    </source>
</evidence>
<protein>
    <submittedName>
        <fullName evidence="1">Putative HTH-type transcriptional regulator ywnA</fullName>
    </submittedName>
</protein>
<dbReference type="PANTHER" id="PTHR33221">
    <property type="entry name" value="WINGED HELIX-TURN-HELIX TRANSCRIPTIONAL REGULATOR, RRF2 FAMILY"/>
    <property type="match status" value="1"/>
</dbReference>
<reference evidence="1 2" key="1">
    <citation type="submission" date="2015-09" db="EMBL/GenBank/DDBJ databases">
        <authorList>
            <consortium name="Pathogen Informatics"/>
        </authorList>
    </citation>
    <scope>NUCLEOTIDE SEQUENCE [LARGE SCALE GENOMIC DNA]</scope>
    <source>
        <strain evidence="1 2">2789STDY5834876</strain>
    </source>
</reference>
<dbReference type="Gene3D" id="1.10.10.10">
    <property type="entry name" value="Winged helix-like DNA-binding domain superfamily/Winged helix DNA-binding domain"/>
    <property type="match status" value="1"/>
</dbReference>
<dbReference type="InterPro" id="IPR000944">
    <property type="entry name" value="Tscrpt_reg_Rrf2"/>
</dbReference>
<evidence type="ECO:0000313" key="2">
    <source>
        <dbReference type="Proteomes" id="UP000095544"/>
    </source>
</evidence>
<dbReference type="SUPFAM" id="SSF46785">
    <property type="entry name" value="Winged helix' DNA-binding domain"/>
    <property type="match status" value="1"/>
</dbReference>
<dbReference type="GO" id="GO:0005829">
    <property type="term" value="C:cytosol"/>
    <property type="evidence" value="ECO:0007669"/>
    <property type="project" value="TreeGrafter"/>
</dbReference>
<sequence>MTGEFTIAVHALVFLDHKKETLSSEELAANICTNPVRVRKVMARLKKYNLLDTKEGLRGGYRIARNPEDINLKQICDALQMDIVKPSWHSGNIDMPCLVASGMAGVMDGIYGSLNKIGKQYLESVTIKDIEEQIFGKAD</sequence>
<dbReference type="PROSITE" id="PS51197">
    <property type="entry name" value="HTH_RRF2_2"/>
    <property type="match status" value="1"/>
</dbReference>
<dbReference type="Pfam" id="PF02082">
    <property type="entry name" value="Rrf2"/>
    <property type="match status" value="1"/>
</dbReference>
<dbReference type="PANTHER" id="PTHR33221:SF15">
    <property type="entry name" value="HTH-TYPE TRANSCRIPTIONAL REGULATOR YWGB-RELATED"/>
    <property type="match status" value="1"/>
</dbReference>
<dbReference type="RefSeq" id="WP_050642020.1">
    <property type="nucleotide sequence ID" value="NZ_CABKUE010000009.1"/>
</dbReference>
<dbReference type="EMBL" id="CYZU01000019">
    <property type="protein sequence ID" value="CUO46005.1"/>
    <property type="molecule type" value="Genomic_DNA"/>
</dbReference>
<dbReference type="GO" id="GO:0003700">
    <property type="term" value="F:DNA-binding transcription factor activity"/>
    <property type="evidence" value="ECO:0007669"/>
    <property type="project" value="TreeGrafter"/>
</dbReference>
<dbReference type="OrthoDB" id="3242805at2"/>
<gene>
    <name evidence="1" type="primary">ywnA</name>
    <name evidence="1" type="ORF">ERS852491_02273</name>
</gene>
<proteinExistence type="predicted"/>
<name>A0A174FCW6_9FIRM</name>
<dbReference type="InterPro" id="IPR036388">
    <property type="entry name" value="WH-like_DNA-bd_sf"/>
</dbReference>
<accession>A0A174FCW6</accession>
<dbReference type="AlphaFoldDB" id="A0A174FCW6"/>
<organism evidence="1 2">
    <name type="scientific">Faecalicatena contorta</name>
    <dbReference type="NCBI Taxonomy" id="39482"/>
    <lineage>
        <taxon>Bacteria</taxon>
        <taxon>Bacillati</taxon>
        <taxon>Bacillota</taxon>
        <taxon>Clostridia</taxon>
        <taxon>Lachnospirales</taxon>
        <taxon>Lachnospiraceae</taxon>
        <taxon>Faecalicatena</taxon>
    </lineage>
</organism>
<dbReference type="Proteomes" id="UP000095544">
    <property type="component" value="Unassembled WGS sequence"/>
</dbReference>
<dbReference type="InterPro" id="IPR036390">
    <property type="entry name" value="WH_DNA-bd_sf"/>
</dbReference>
<dbReference type="STRING" id="39482.ERS852491_02273"/>